<proteinExistence type="predicted"/>
<dbReference type="PANTHER" id="PTHR10900:SF114">
    <property type="entry name" value="FAS1 DOMAIN-CONTAINING PROTEIN"/>
    <property type="match status" value="1"/>
</dbReference>
<feature type="domain" description="FAS1" evidence="1">
    <location>
        <begin position="35"/>
        <end position="121"/>
    </location>
</feature>
<comment type="caution">
    <text evidence="2">The sequence shown here is derived from an EMBL/GenBank/DDBJ whole genome shotgun (WGS) entry which is preliminary data.</text>
</comment>
<dbReference type="SUPFAM" id="SSF82153">
    <property type="entry name" value="FAS1 domain"/>
    <property type="match status" value="1"/>
</dbReference>
<reference evidence="2" key="1">
    <citation type="submission" date="2013-04" db="EMBL/GenBank/DDBJ databases">
        <authorList>
            <person name="Qu J."/>
            <person name="Murali S.C."/>
            <person name="Bandaranaike D."/>
            <person name="Bellair M."/>
            <person name="Blankenburg K."/>
            <person name="Chao H."/>
            <person name="Dinh H."/>
            <person name="Doddapaneni H."/>
            <person name="Downs B."/>
            <person name="Dugan-Rocha S."/>
            <person name="Elkadiri S."/>
            <person name="Gnanaolivu R.D."/>
            <person name="Hernandez B."/>
            <person name="Javaid M."/>
            <person name="Jayaseelan J.C."/>
            <person name="Lee S."/>
            <person name="Li M."/>
            <person name="Ming W."/>
            <person name="Munidasa M."/>
            <person name="Muniz J."/>
            <person name="Nguyen L."/>
            <person name="Ongeri F."/>
            <person name="Osuji N."/>
            <person name="Pu L.-L."/>
            <person name="Puazo M."/>
            <person name="Qu C."/>
            <person name="Quiroz J."/>
            <person name="Raj R."/>
            <person name="Weissenberger G."/>
            <person name="Xin Y."/>
            <person name="Zou X."/>
            <person name="Han Y."/>
            <person name="Richards S."/>
            <person name="Worley K."/>
            <person name="Muzny D."/>
            <person name="Gibbs R."/>
        </authorList>
    </citation>
    <scope>NUCLEOTIDE SEQUENCE</scope>
    <source>
        <strain evidence="2">Sampled in the wild</strain>
    </source>
</reference>
<keyword evidence="3" id="KW-1185">Reference proteome</keyword>
<evidence type="ECO:0000313" key="3">
    <source>
        <dbReference type="Proteomes" id="UP000792457"/>
    </source>
</evidence>
<dbReference type="GO" id="GO:0050839">
    <property type="term" value="F:cell adhesion molecule binding"/>
    <property type="evidence" value="ECO:0007669"/>
    <property type="project" value="TreeGrafter"/>
</dbReference>
<accession>A0A8K0P0B4</accession>
<dbReference type="Proteomes" id="UP000792457">
    <property type="component" value="Unassembled WGS sequence"/>
</dbReference>
<protein>
    <recommendedName>
        <fullName evidence="1">FAS1 domain-containing protein</fullName>
    </recommendedName>
</protein>
<dbReference type="GO" id="GO:0005615">
    <property type="term" value="C:extracellular space"/>
    <property type="evidence" value="ECO:0007669"/>
    <property type="project" value="TreeGrafter"/>
</dbReference>
<gene>
    <name evidence="2" type="ORF">J437_LFUL007524</name>
</gene>
<organism evidence="2 3">
    <name type="scientific">Ladona fulva</name>
    <name type="common">Scarce chaser dragonfly</name>
    <name type="synonym">Libellula fulva</name>
    <dbReference type="NCBI Taxonomy" id="123851"/>
    <lineage>
        <taxon>Eukaryota</taxon>
        <taxon>Metazoa</taxon>
        <taxon>Ecdysozoa</taxon>
        <taxon>Arthropoda</taxon>
        <taxon>Hexapoda</taxon>
        <taxon>Insecta</taxon>
        <taxon>Pterygota</taxon>
        <taxon>Palaeoptera</taxon>
        <taxon>Odonata</taxon>
        <taxon>Epiprocta</taxon>
        <taxon>Anisoptera</taxon>
        <taxon>Libelluloidea</taxon>
        <taxon>Libellulidae</taxon>
        <taxon>Ladona</taxon>
    </lineage>
</organism>
<dbReference type="GO" id="GO:0031012">
    <property type="term" value="C:extracellular matrix"/>
    <property type="evidence" value="ECO:0007669"/>
    <property type="project" value="TreeGrafter"/>
</dbReference>
<dbReference type="GO" id="GO:0007155">
    <property type="term" value="P:cell adhesion"/>
    <property type="evidence" value="ECO:0007669"/>
    <property type="project" value="TreeGrafter"/>
</dbReference>
<sequence>METVNCALILRKDQEASNGVVHLIDSILDPESSVEKDMGNLITQDGRFSILSRAMEESGVAERLNMDRDAEIVTSPVTVFAPSDEAFQSIPQSRLQKIMSDPEARLGEPHNSLLQRKNFNE</sequence>
<dbReference type="InterPro" id="IPR000782">
    <property type="entry name" value="FAS1_domain"/>
</dbReference>
<reference evidence="2" key="2">
    <citation type="submission" date="2017-10" db="EMBL/GenBank/DDBJ databases">
        <title>Ladona fulva Genome sequencing and assembly.</title>
        <authorList>
            <person name="Murali S."/>
            <person name="Richards S."/>
            <person name="Bandaranaike D."/>
            <person name="Bellair M."/>
            <person name="Blankenburg K."/>
            <person name="Chao H."/>
            <person name="Dinh H."/>
            <person name="Doddapaneni H."/>
            <person name="Dugan-Rocha S."/>
            <person name="Elkadiri S."/>
            <person name="Gnanaolivu R."/>
            <person name="Hernandez B."/>
            <person name="Skinner E."/>
            <person name="Javaid M."/>
            <person name="Lee S."/>
            <person name="Li M."/>
            <person name="Ming W."/>
            <person name="Munidasa M."/>
            <person name="Muniz J."/>
            <person name="Nguyen L."/>
            <person name="Hughes D."/>
            <person name="Osuji N."/>
            <person name="Pu L.-L."/>
            <person name="Puazo M."/>
            <person name="Qu C."/>
            <person name="Quiroz J."/>
            <person name="Raj R."/>
            <person name="Weissenberger G."/>
            <person name="Xin Y."/>
            <person name="Zou X."/>
            <person name="Han Y."/>
            <person name="Worley K."/>
            <person name="Muzny D."/>
            <person name="Gibbs R."/>
        </authorList>
    </citation>
    <scope>NUCLEOTIDE SEQUENCE</scope>
    <source>
        <strain evidence="2">Sampled in the wild</strain>
    </source>
</reference>
<feature type="domain" description="FAS1" evidence="1">
    <location>
        <begin position="1"/>
        <end position="28"/>
    </location>
</feature>
<dbReference type="AlphaFoldDB" id="A0A8K0P0B4"/>
<dbReference type="Gene3D" id="2.30.180.10">
    <property type="entry name" value="FAS1 domain"/>
    <property type="match status" value="2"/>
</dbReference>
<evidence type="ECO:0000313" key="2">
    <source>
        <dbReference type="EMBL" id="KAG8227973.1"/>
    </source>
</evidence>
<dbReference type="GO" id="GO:0030198">
    <property type="term" value="P:extracellular matrix organization"/>
    <property type="evidence" value="ECO:0007669"/>
    <property type="project" value="TreeGrafter"/>
</dbReference>
<dbReference type="InterPro" id="IPR050904">
    <property type="entry name" value="Adhesion/Biosynth-related"/>
</dbReference>
<dbReference type="Pfam" id="PF02469">
    <property type="entry name" value="Fasciclin"/>
    <property type="match status" value="2"/>
</dbReference>
<evidence type="ECO:0000259" key="1">
    <source>
        <dbReference type="PROSITE" id="PS50213"/>
    </source>
</evidence>
<dbReference type="PROSITE" id="PS50213">
    <property type="entry name" value="FAS1"/>
    <property type="match status" value="2"/>
</dbReference>
<dbReference type="PANTHER" id="PTHR10900">
    <property type="entry name" value="PERIOSTIN-RELATED"/>
    <property type="match status" value="1"/>
</dbReference>
<dbReference type="OrthoDB" id="286301at2759"/>
<dbReference type="EMBL" id="KZ308352">
    <property type="protein sequence ID" value="KAG8227973.1"/>
    <property type="molecule type" value="Genomic_DNA"/>
</dbReference>
<name>A0A8K0P0B4_LADFU</name>
<dbReference type="InterPro" id="IPR036378">
    <property type="entry name" value="FAS1_dom_sf"/>
</dbReference>